<feature type="domain" description="UspA" evidence="2">
    <location>
        <begin position="311"/>
        <end position="504"/>
    </location>
</feature>
<dbReference type="PANTHER" id="PTHR46100:SF4">
    <property type="entry name" value="USPA DOMAIN-CONTAINING PROTEIN"/>
    <property type="match status" value="1"/>
</dbReference>
<dbReference type="PRINTS" id="PR01438">
    <property type="entry name" value="UNVRSLSTRESS"/>
</dbReference>
<feature type="compositionally biased region" description="Polar residues" evidence="1">
    <location>
        <begin position="229"/>
        <end position="256"/>
    </location>
</feature>
<sequence>MMDTQATAAVALDASQEAVTQQEAKRDEGTMGLPTRVQASNLDTIKPMVNTMSKLSNEEGQQARPKSSGHHKDQRAQIGSFSEGRRKTSIEPHEAIRRGLSFGPLRKNGRRHNSTTGILKTSSKSPSSRLSQSQRRLSPSSDVLSSAEVGRLKKDYYLDDPDREEAIESSDDDPTAWSSGDEASGSAKPRGRKRDIKDSERTAPGSPLAASDGERPTVTVTGPEGEKPVSTSKRFIVRPNTNYDRNVSRGPSPSTSDSEELNDIRRAQKLNINSSPIDSSVPHRVIQTIIRGDFAQMQREAEEGTRRLRTYLVATDLSSEAAYALEWTIGTVLRDGDTLLAVYAVDEEVGTGKTGDSLPIGEGAKAMQETTAVMEKMTVASQKGPLMLSKATLRPGSRKSSAVVSIDSRSRSKSNADQERAHAIETLSETCLRFLRKTKLQVRVAIEVIHCRSPKYMVTEAIDGLRPTLVIIGSRGRSALKGVLLGSFSNYLVTKSSAPVMVARKKLSGRKTKNLPPNVRLANNLTPSRRLAEAKID</sequence>
<feature type="compositionally biased region" description="Basic and acidic residues" evidence="1">
    <location>
        <begin position="83"/>
        <end position="97"/>
    </location>
</feature>
<feature type="region of interest" description="Disordered" evidence="1">
    <location>
        <begin position="1"/>
        <end position="261"/>
    </location>
</feature>
<reference evidence="3 4" key="1">
    <citation type="journal article" date="2020" name="Genomics">
        <title>Complete, high-quality genomes from long-read metagenomic sequencing of two wolf lichen thalli reveals enigmatic genome architecture.</title>
        <authorList>
            <person name="McKenzie S.K."/>
            <person name="Walston R.F."/>
            <person name="Allen J.L."/>
        </authorList>
    </citation>
    <scope>NUCLEOTIDE SEQUENCE [LARGE SCALE GENOMIC DNA]</scope>
    <source>
        <strain evidence="3">WasteWater1</strain>
    </source>
</reference>
<evidence type="ECO:0000259" key="2">
    <source>
        <dbReference type="Pfam" id="PF00582"/>
    </source>
</evidence>
<protein>
    <recommendedName>
        <fullName evidence="2">UspA domain-containing protein</fullName>
    </recommendedName>
</protein>
<name>A0A8H6KZX2_9LECA</name>
<dbReference type="Pfam" id="PF00582">
    <property type="entry name" value="Usp"/>
    <property type="match status" value="1"/>
</dbReference>
<feature type="compositionally biased region" description="Basic and acidic residues" evidence="1">
    <location>
        <begin position="408"/>
        <end position="419"/>
    </location>
</feature>
<evidence type="ECO:0000256" key="1">
    <source>
        <dbReference type="SAM" id="MobiDB-lite"/>
    </source>
</evidence>
<dbReference type="EMBL" id="JACCJB010000002">
    <property type="protein sequence ID" value="KAF6230353.1"/>
    <property type="molecule type" value="Genomic_DNA"/>
</dbReference>
<dbReference type="InterPro" id="IPR014729">
    <property type="entry name" value="Rossmann-like_a/b/a_fold"/>
</dbReference>
<feature type="compositionally biased region" description="Polar residues" evidence="1">
    <location>
        <begin position="50"/>
        <end position="60"/>
    </location>
</feature>
<comment type="caution">
    <text evidence="3">The sequence shown here is derived from an EMBL/GenBank/DDBJ whole genome shotgun (WGS) entry which is preliminary data.</text>
</comment>
<gene>
    <name evidence="3" type="ORF">HO133_004695</name>
</gene>
<proteinExistence type="predicted"/>
<dbReference type="InterPro" id="IPR006015">
    <property type="entry name" value="Universal_stress_UspA"/>
</dbReference>
<feature type="compositionally biased region" description="Low complexity" evidence="1">
    <location>
        <begin position="122"/>
        <end position="141"/>
    </location>
</feature>
<dbReference type="Gene3D" id="3.40.50.620">
    <property type="entry name" value="HUPs"/>
    <property type="match status" value="1"/>
</dbReference>
<dbReference type="AlphaFoldDB" id="A0A8H6KZX2"/>
<keyword evidence="4" id="KW-1185">Reference proteome</keyword>
<dbReference type="RefSeq" id="XP_037157610.1">
    <property type="nucleotide sequence ID" value="XM_037295609.1"/>
</dbReference>
<dbReference type="PANTHER" id="PTHR46100">
    <property type="entry name" value="IMP2'P"/>
    <property type="match status" value="1"/>
</dbReference>
<evidence type="ECO:0000313" key="3">
    <source>
        <dbReference type="EMBL" id="KAF6230353.1"/>
    </source>
</evidence>
<dbReference type="SUPFAM" id="SSF52402">
    <property type="entry name" value="Adenine nucleotide alpha hydrolases-like"/>
    <property type="match status" value="1"/>
</dbReference>
<evidence type="ECO:0000313" key="4">
    <source>
        <dbReference type="Proteomes" id="UP000593566"/>
    </source>
</evidence>
<dbReference type="InterPro" id="IPR006016">
    <property type="entry name" value="UspA"/>
</dbReference>
<dbReference type="CDD" id="cd23659">
    <property type="entry name" value="USP_At3g01520-like"/>
    <property type="match status" value="1"/>
</dbReference>
<accession>A0A8H6KZX2</accession>
<dbReference type="Proteomes" id="UP000593566">
    <property type="component" value="Unassembled WGS sequence"/>
</dbReference>
<organism evidence="3 4">
    <name type="scientific">Letharia lupina</name>
    <dbReference type="NCBI Taxonomy" id="560253"/>
    <lineage>
        <taxon>Eukaryota</taxon>
        <taxon>Fungi</taxon>
        <taxon>Dikarya</taxon>
        <taxon>Ascomycota</taxon>
        <taxon>Pezizomycotina</taxon>
        <taxon>Lecanoromycetes</taxon>
        <taxon>OSLEUM clade</taxon>
        <taxon>Lecanoromycetidae</taxon>
        <taxon>Lecanorales</taxon>
        <taxon>Lecanorineae</taxon>
        <taxon>Parmeliaceae</taxon>
        <taxon>Letharia</taxon>
    </lineage>
</organism>
<dbReference type="GeneID" id="59333101"/>
<feature type="region of interest" description="Disordered" evidence="1">
    <location>
        <begin position="399"/>
        <end position="419"/>
    </location>
</feature>
<feature type="compositionally biased region" description="Acidic residues" evidence="1">
    <location>
        <begin position="158"/>
        <end position="174"/>
    </location>
</feature>